<sequence>MLHSWICDQLLVISGVWIAVRECRNASPLSDKVCRHYRQTWASSFFYAGAAIEISINTEAQWLHDTCSFWLKSDFGDKDCNRIAFSPPADLQILLQVSIRAVRKFRSELSLEGLVGCCESNSFELEASKVTEVARSGTLPVSGADAAASCSGQDIGFRISSTVEPELENPALRFLSGRKVVNATLWCEHQLQFKRFLNR</sequence>
<dbReference type="HOGENOM" id="CLU_1848482_0_0_1"/>
<protein>
    <submittedName>
        <fullName evidence="2">Predicted protein</fullName>
    </submittedName>
</protein>
<dbReference type="AlphaFoldDB" id="A9U493"/>
<accession>A9U493</accession>
<dbReference type="EMBL" id="DS545377">
    <property type="protein sequence ID" value="EDQ49509.1"/>
    <property type="molecule type" value="Genomic_DNA"/>
</dbReference>
<reference evidence="2" key="1">
    <citation type="journal article" date="2008" name="Science">
        <title>The Physcomitrella genome reveals evolutionary insights into the conquest of land by plants.</title>
        <authorList>
            <person name="Rensing S."/>
            <person name="Lang D."/>
            <person name="Zimmer A."/>
            <person name="Terry A."/>
            <person name="Salamov A."/>
            <person name="Shapiro H."/>
            <person name="Nishiyama T."/>
            <person name="Perroud P.-F."/>
            <person name="Lindquist E."/>
            <person name="Kamisugi Y."/>
            <person name="Tanahashi T."/>
            <person name="Sakakibara K."/>
            <person name="Fujita T."/>
            <person name="Oishi K."/>
            <person name="Shin-I T."/>
            <person name="Kuroki Y."/>
            <person name="Toyoda A."/>
            <person name="Suzuki Y."/>
            <person name="Hashimoto A."/>
            <person name="Yamaguchi K."/>
            <person name="Sugano A."/>
            <person name="Kohara Y."/>
            <person name="Fujiyama A."/>
            <person name="Anterola A."/>
            <person name="Aoki S."/>
            <person name="Ashton N."/>
            <person name="Barbazuk W.B."/>
            <person name="Barker E."/>
            <person name="Bennetzen J."/>
            <person name="Bezanilla M."/>
            <person name="Blankenship R."/>
            <person name="Cho S.H."/>
            <person name="Dutcher S."/>
            <person name="Estelle M."/>
            <person name="Fawcett J.A."/>
            <person name="Gundlach H."/>
            <person name="Hanada K."/>
            <person name="Heyl A."/>
            <person name="Hicks K.A."/>
            <person name="Hugh J."/>
            <person name="Lohr M."/>
            <person name="Mayer K."/>
            <person name="Melkozernov A."/>
            <person name="Murata T."/>
            <person name="Nelson D."/>
            <person name="Pils B."/>
            <person name="Prigge M."/>
            <person name="Reiss B."/>
            <person name="Renner T."/>
            <person name="Rombauts S."/>
            <person name="Rushton P."/>
            <person name="Sanderfoot A."/>
            <person name="Schween G."/>
            <person name="Shiu S.-H."/>
            <person name="Stueber K."/>
            <person name="Theodoulou F.L."/>
            <person name="Tu H."/>
            <person name="Van de Peer Y."/>
            <person name="Verrier P.J."/>
            <person name="Waters E."/>
            <person name="Wood A."/>
            <person name="Yang L."/>
            <person name="Cove D."/>
            <person name="Cuming A."/>
            <person name="Hasebe M."/>
            <person name="Lucas S."/>
            <person name="Mishler D.B."/>
            <person name="Reski R."/>
            <person name="Grigoriev I."/>
            <person name="Quatrano R.S."/>
            <person name="Boore J.L."/>
        </authorList>
    </citation>
    <scope>NUCLEOTIDE SEQUENCE [LARGE SCALE GENOMIC DNA]</scope>
</reference>
<proteinExistence type="predicted"/>
<name>A9U493_PHYPA</name>
<keyword evidence="1" id="KW-0732">Signal</keyword>
<evidence type="ECO:0000313" key="2">
    <source>
        <dbReference type="EMBL" id="EDQ49509.1"/>
    </source>
</evidence>
<evidence type="ECO:0000256" key="1">
    <source>
        <dbReference type="SAM" id="SignalP"/>
    </source>
</evidence>
<feature type="chain" id="PRO_5002744012" evidence="1">
    <location>
        <begin position="19"/>
        <end position="199"/>
    </location>
</feature>
<gene>
    <name evidence="2" type="ORF">PHYPADRAFT_173586</name>
</gene>
<feature type="signal peptide" evidence="1">
    <location>
        <begin position="1"/>
        <end position="18"/>
    </location>
</feature>
<organism>
    <name type="scientific">Physcomitrium patens</name>
    <name type="common">Spreading-leaved earth moss</name>
    <name type="synonym">Physcomitrella patens</name>
    <dbReference type="NCBI Taxonomy" id="3218"/>
    <lineage>
        <taxon>Eukaryota</taxon>
        <taxon>Viridiplantae</taxon>
        <taxon>Streptophyta</taxon>
        <taxon>Embryophyta</taxon>
        <taxon>Bryophyta</taxon>
        <taxon>Bryophytina</taxon>
        <taxon>Bryopsida</taxon>
        <taxon>Funariidae</taxon>
        <taxon>Funariales</taxon>
        <taxon>Funariaceae</taxon>
        <taxon>Physcomitrium</taxon>
    </lineage>
</organism>